<comment type="caution">
    <text evidence="2">The sequence shown here is derived from an EMBL/GenBank/DDBJ whole genome shotgun (WGS) entry which is preliminary data.</text>
</comment>
<dbReference type="Proteomes" id="UP000323717">
    <property type="component" value="Unassembled WGS sequence"/>
</dbReference>
<name>A0A5M5C0I7_BACOV</name>
<evidence type="ECO:0000256" key="1">
    <source>
        <dbReference type="SAM" id="Phobius"/>
    </source>
</evidence>
<dbReference type="AlphaFoldDB" id="A0A5M5C0I7"/>
<gene>
    <name evidence="2" type="ORF">F3D71_21275</name>
</gene>
<organism evidence="2 3">
    <name type="scientific">Bacteroides ovatus</name>
    <dbReference type="NCBI Taxonomy" id="28116"/>
    <lineage>
        <taxon>Bacteria</taxon>
        <taxon>Pseudomonadati</taxon>
        <taxon>Bacteroidota</taxon>
        <taxon>Bacteroidia</taxon>
        <taxon>Bacteroidales</taxon>
        <taxon>Bacteroidaceae</taxon>
        <taxon>Bacteroides</taxon>
    </lineage>
</organism>
<keyword evidence="1" id="KW-0472">Membrane</keyword>
<reference evidence="2 3" key="1">
    <citation type="journal article" date="2019" name="Nat. Med.">
        <title>A library of human gut bacterial isolates paired with longitudinal multiomics data enables mechanistic microbiome research.</title>
        <authorList>
            <person name="Poyet M."/>
            <person name="Groussin M."/>
            <person name="Gibbons S.M."/>
            <person name="Avila-Pacheco J."/>
            <person name="Jiang X."/>
            <person name="Kearney S.M."/>
            <person name="Perrotta A.R."/>
            <person name="Berdy B."/>
            <person name="Zhao S."/>
            <person name="Lieberman T.D."/>
            <person name="Swanson P.K."/>
            <person name="Smith M."/>
            <person name="Roesemann S."/>
            <person name="Alexander J.E."/>
            <person name="Rich S.A."/>
            <person name="Livny J."/>
            <person name="Vlamakis H."/>
            <person name="Clish C."/>
            <person name="Bullock K."/>
            <person name="Deik A."/>
            <person name="Scott J."/>
            <person name="Pierce K.A."/>
            <person name="Xavier R.J."/>
            <person name="Alm E.J."/>
        </authorList>
    </citation>
    <scope>NUCLEOTIDE SEQUENCE [LARGE SCALE GENOMIC DNA]</scope>
    <source>
        <strain evidence="2 3">BIOML-A163</strain>
    </source>
</reference>
<evidence type="ECO:0000313" key="3">
    <source>
        <dbReference type="Proteomes" id="UP000323717"/>
    </source>
</evidence>
<feature type="non-terminal residue" evidence="2">
    <location>
        <position position="102"/>
    </location>
</feature>
<protein>
    <submittedName>
        <fullName evidence="2">Uncharacterized protein</fullName>
    </submittedName>
</protein>
<feature type="transmembrane region" description="Helical" evidence="1">
    <location>
        <begin position="62"/>
        <end position="82"/>
    </location>
</feature>
<feature type="transmembrane region" description="Helical" evidence="1">
    <location>
        <begin position="12"/>
        <end position="35"/>
    </location>
</feature>
<keyword evidence="1" id="KW-0812">Transmembrane</keyword>
<sequence>MRNKRLQSQVTAGRWTLPAVIFICALCWVLTYFLFPGSIASTVLEGSPSAWQPARDFLLPGWADRIVSFLIYATIGYFLIELNNQFSIIRMRASMQTAIYFL</sequence>
<dbReference type="EMBL" id="VWLE01000397">
    <property type="protein sequence ID" value="KAA3943926.1"/>
    <property type="molecule type" value="Genomic_DNA"/>
</dbReference>
<evidence type="ECO:0000313" key="2">
    <source>
        <dbReference type="EMBL" id="KAA3943926.1"/>
    </source>
</evidence>
<keyword evidence="1" id="KW-1133">Transmembrane helix</keyword>
<proteinExistence type="predicted"/>
<accession>A0A5M5C0I7</accession>